<comment type="caution">
    <text evidence="1">The sequence shown here is derived from an EMBL/GenBank/DDBJ whole genome shotgun (WGS) entry which is preliminary data.</text>
</comment>
<organism evidence="1 2">
    <name type="scientific">Candidatus Methylomirabilis limnetica</name>
    <dbReference type="NCBI Taxonomy" id="2033718"/>
    <lineage>
        <taxon>Bacteria</taxon>
        <taxon>Candidatus Methylomirabilota</taxon>
        <taxon>Candidatus Methylomirabilia</taxon>
        <taxon>Candidatus Methylomirabilales</taxon>
        <taxon>Candidatus Methylomirabilaceae</taxon>
        <taxon>Candidatus Methylomirabilis</taxon>
    </lineage>
</organism>
<evidence type="ECO:0000313" key="1">
    <source>
        <dbReference type="EMBL" id="PTL35482.1"/>
    </source>
</evidence>
<name>A0A2T4TWI8_9BACT</name>
<reference evidence="2" key="2">
    <citation type="journal article" date="2018" name="Environ. Microbiol.">
        <title>Bloom of a denitrifying methanotroph, 'Candidatus Methylomirabilis limnetica', in a deep stratified lake.</title>
        <authorList>
            <person name="Graf J.S."/>
            <person name="Mayr M.J."/>
            <person name="Marchant H.K."/>
            <person name="Tienken D."/>
            <person name="Hach P.F."/>
            <person name="Brand A."/>
            <person name="Schubert C.J."/>
            <person name="Kuypers M.M."/>
            <person name="Milucka J."/>
        </authorList>
    </citation>
    <scope>NUCLEOTIDE SEQUENCE [LARGE SCALE GENOMIC DNA]</scope>
    <source>
        <strain evidence="2">Zug</strain>
    </source>
</reference>
<protein>
    <submittedName>
        <fullName evidence="1">Uncharacterized protein</fullName>
    </submittedName>
</protein>
<dbReference type="EMBL" id="NVQC01000023">
    <property type="protein sequence ID" value="PTL35482.1"/>
    <property type="molecule type" value="Genomic_DNA"/>
</dbReference>
<proteinExistence type="predicted"/>
<dbReference type="Proteomes" id="UP000241436">
    <property type="component" value="Unassembled WGS sequence"/>
</dbReference>
<dbReference type="AlphaFoldDB" id="A0A2T4TWI8"/>
<sequence>MADLSPVVDITSLNAVESLFRGGTRDPWGPRLAGRLADFFVYSDVARLTMPVWARVVSPDYPALPPILAQFRSRDSQLFAPLIYQIEERRTLHPEYLGEAFRGFARWARNSKDALRRWLQLHAEPWIRDGHLARIRPRYVFDVERLHEDPLLEELAAVVGMSVDDILYAFDVVLRYPLYGELVGTDSYFLAHPIRELQALPTMSKETGPAPNIALSLADAVAGMAPSMTLEAYATFLHEARGVIRDRNIHELKAGSLDREATREVAALLGLPARLSAAGKIMGVTAGLIGLAGAAPALAPAAAIGGSLVSVASALWTGTVGRRPSRSSWLRWALEWDVERQASDA</sequence>
<evidence type="ECO:0000313" key="2">
    <source>
        <dbReference type="Proteomes" id="UP000241436"/>
    </source>
</evidence>
<reference evidence="1 2" key="1">
    <citation type="submission" date="2017-09" db="EMBL/GenBank/DDBJ databases">
        <title>Bloom of a denitrifying methanotroph, Candidatus Methylomirabilis limnetica, in a deep stratified lake.</title>
        <authorList>
            <person name="Graf J.S."/>
            <person name="Marchant H.K."/>
            <person name="Tienken D."/>
            <person name="Hach P.F."/>
            <person name="Brand A."/>
            <person name="Schubert C.J."/>
            <person name="Kuypers M.M."/>
            <person name="Milucka J."/>
        </authorList>
    </citation>
    <scope>NUCLEOTIDE SEQUENCE [LARGE SCALE GENOMIC DNA]</scope>
    <source>
        <strain evidence="1 2">Zug</strain>
    </source>
</reference>
<accession>A0A2T4TWI8</accession>
<dbReference type="RefSeq" id="WP_107562963.1">
    <property type="nucleotide sequence ID" value="NZ_NVQC01000023.1"/>
</dbReference>
<keyword evidence="2" id="KW-1185">Reference proteome</keyword>
<gene>
    <name evidence="1" type="ORF">CLG94_09435</name>
</gene>